<sequence>MNWDRIEGNWKQFTGNAKAQWGKLTDDDLTQINGNREVLEGKLQERYGIAKDEVKRQVDLWGKDLH</sequence>
<feature type="domain" description="CsbD-like" evidence="2">
    <location>
        <begin position="4"/>
        <end position="56"/>
    </location>
</feature>
<dbReference type="PANTHER" id="PTHR34977">
    <property type="entry name" value="UPF0337 PROTEIN YJBJ"/>
    <property type="match status" value="1"/>
</dbReference>
<dbReference type="Gene3D" id="1.10.1470.10">
    <property type="entry name" value="YjbJ"/>
    <property type="match status" value="1"/>
</dbReference>
<reference evidence="3" key="1">
    <citation type="journal article" date="2014" name="Int. J. Syst. Evol. Microbiol.">
        <title>Complete genome sequence of Corynebacterium casei LMG S-19264T (=DSM 44701T), isolated from a smear-ripened cheese.</title>
        <authorList>
            <consortium name="US DOE Joint Genome Institute (JGI-PGF)"/>
            <person name="Walter F."/>
            <person name="Albersmeier A."/>
            <person name="Kalinowski J."/>
            <person name="Ruckert C."/>
        </authorList>
    </citation>
    <scope>NUCLEOTIDE SEQUENCE</scope>
    <source>
        <strain evidence="3">CCM 7897</strain>
    </source>
</reference>
<dbReference type="InterPro" id="IPR008462">
    <property type="entry name" value="CsbD"/>
</dbReference>
<comment type="caution">
    <text evidence="3">The sequence shown here is derived from an EMBL/GenBank/DDBJ whole genome shotgun (WGS) entry which is preliminary data.</text>
</comment>
<dbReference type="InterPro" id="IPR050423">
    <property type="entry name" value="UPF0337_stress_rsp"/>
</dbReference>
<name>A0A917C6U3_9HYPH</name>
<dbReference type="EMBL" id="BMCT01000005">
    <property type="protein sequence ID" value="GGF73072.1"/>
    <property type="molecule type" value="Genomic_DNA"/>
</dbReference>
<evidence type="ECO:0000313" key="3">
    <source>
        <dbReference type="EMBL" id="GGF73072.1"/>
    </source>
</evidence>
<dbReference type="RefSeq" id="WP_188581099.1">
    <property type="nucleotide sequence ID" value="NZ_BMCT01000005.1"/>
</dbReference>
<evidence type="ECO:0000256" key="1">
    <source>
        <dbReference type="ARBA" id="ARBA00009129"/>
    </source>
</evidence>
<dbReference type="AlphaFoldDB" id="A0A917C6U3"/>
<evidence type="ECO:0000259" key="2">
    <source>
        <dbReference type="Pfam" id="PF05532"/>
    </source>
</evidence>
<keyword evidence="4" id="KW-1185">Reference proteome</keyword>
<dbReference type="Pfam" id="PF05532">
    <property type="entry name" value="CsbD"/>
    <property type="match status" value="1"/>
</dbReference>
<dbReference type="PIRSF" id="PIRSF039008">
    <property type="entry name" value="YjbJ"/>
    <property type="match status" value="1"/>
</dbReference>
<proteinExistence type="inferred from homology"/>
<dbReference type="PANTHER" id="PTHR34977:SF1">
    <property type="entry name" value="UPF0337 PROTEIN YJBJ"/>
    <property type="match status" value="1"/>
</dbReference>
<dbReference type="InterPro" id="IPR036629">
    <property type="entry name" value="YjbJ_sf"/>
</dbReference>
<accession>A0A917C6U3</accession>
<comment type="similarity">
    <text evidence="1">Belongs to the UPF0337 (CsbD) family.</text>
</comment>
<evidence type="ECO:0000313" key="4">
    <source>
        <dbReference type="Proteomes" id="UP000606044"/>
    </source>
</evidence>
<dbReference type="Proteomes" id="UP000606044">
    <property type="component" value="Unassembled WGS sequence"/>
</dbReference>
<dbReference type="InterPro" id="IPR026042">
    <property type="entry name" value="YjbJ"/>
</dbReference>
<dbReference type="SUPFAM" id="SSF69047">
    <property type="entry name" value="Hypothetical protein YjbJ"/>
    <property type="match status" value="1"/>
</dbReference>
<protein>
    <submittedName>
        <fullName evidence="3">UPF0337 protein</fullName>
    </submittedName>
</protein>
<gene>
    <name evidence="3" type="ORF">GCM10007301_36110</name>
</gene>
<reference evidence="3" key="2">
    <citation type="submission" date="2020-09" db="EMBL/GenBank/DDBJ databases">
        <authorList>
            <person name="Sun Q."/>
            <person name="Sedlacek I."/>
        </authorList>
    </citation>
    <scope>NUCLEOTIDE SEQUENCE</scope>
    <source>
        <strain evidence="3">CCM 7897</strain>
    </source>
</reference>
<organism evidence="3 4">
    <name type="scientific">Azorhizobium oxalatiphilum</name>
    <dbReference type="NCBI Taxonomy" id="980631"/>
    <lineage>
        <taxon>Bacteria</taxon>
        <taxon>Pseudomonadati</taxon>
        <taxon>Pseudomonadota</taxon>
        <taxon>Alphaproteobacteria</taxon>
        <taxon>Hyphomicrobiales</taxon>
        <taxon>Xanthobacteraceae</taxon>
        <taxon>Azorhizobium</taxon>
    </lineage>
</organism>